<proteinExistence type="predicted"/>
<name>A0A4C1WSL5_EUMVA</name>
<dbReference type="EMBL" id="BGZK01000620">
    <property type="protein sequence ID" value="GBP53309.1"/>
    <property type="molecule type" value="Genomic_DNA"/>
</dbReference>
<sequence>MGVFCDLSKAFYCVNQETLIRKLHHYGAMGLLTSYVTNVVQKVDVNDMRSSGTVVHVEASDPTDMATKVVSSSRRAFSRRLDQPFLLHFQIATAAH</sequence>
<dbReference type="Proteomes" id="UP000299102">
    <property type="component" value="Unassembled WGS sequence"/>
</dbReference>
<comment type="caution">
    <text evidence="1">The sequence shown here is derived from an EMBL/GenBank/DDBJ whole genome shotgun (WGS) entry which is preliminary data.</text>
</comment>
<organism evidence="1 2">
    <name type="scientific">Eumeta variegata</name>
    <name type="common">Bagworm moth</name>
    <name type="synonym">Eumeta japonica</name>
    <dbReference type="NCBI Taxonomy" id="151549"/>
    <lineage>
        <taxon>Eukaryota</taxon>
        <taxon>Metazoa</taxon>
        <taxon>Ecdysozoa</taxon>
        <taxon>Arthropoda</taxon>
        <taxon>Hexapoda</taxon>
        <taxon>Insecta</taxon>
        <taxon>Pterygota</taxon>
        <taxon>Neoptera</taxon>
        <taxon>Endopterygota</taxon>
        <taxon>Lepidoptera</taxon>
        <taxon>Glossata</taxon>
        <taxon>Ditrysia</taxon>
        <taxon>Tineoidea</taxon>
        <taxon>Psychidae</taxon>
        <taxon>Oiketicinae</taxon>
        <taxon>Eumeta</taxon>
    </lineage>
</organism>
<reference evidence="1 2" key="1">
    <citation type="journal article" date="2019" name="Commun. Biol.">
        <title>The bagworm genome reveals a unique fibroin gene that provides high tensile strength.</title>
        <authorList>
            <person name="Kono N."/>
            <person name="Nakamura H."/>
            <person name="Ohtoshi R."/>
            <person name="Tomita M."/>
            <person name="Numata K."/>
            <person name="Arakawa K."/>
        </authorList>
    </citation>
    <scope>NUCLEOTIDE SEQUENCE [LARGE SCALE GENOMIC DNA]</scope>
</reference>
<evidence type="ECO:0000313" key="2">
    <source>
        <dbReference type="Proteomes" id="UP000299102"/>
    </source>
</evidence>
<dbReference type="OrthoDB" id="414730at2759"/>
<keyword evidence="2" id="KW-1185">Reference proteome</keyword>
<accession>A0A4C1WSL5</accession>
<evidence type="ECO:0000313" key="1">
    <source>
        <dbReference type="EMBL" id="GBP53309.1"/>
    </source>
</evidence>
<gene>
    <name evidence="1" type="ORF">EVAR_44310_1</name>
</gene>
<dbReference type="AlphaFoldDB" id="A0A4C1WSL5"/>
<protein>
    <recommendedName>
        <fullName evidence="3">Reverse transcriptase domain-containing protein</fullName>
    </recommendedName>
</protein>
<evidence type="ECO:0008006" key="3">
    <source>
        <dbReference type="Google" id="ProtNLM"/>
    </source>
</evidence>